<dbReference type="PANTHER" id="PTHR13528:SF2">
    <property type="entry name" value="LARGE RIBOSOMAL SUBUNIT PROTEIN BL28M"/>
    <property type="match status" value="1"/>
</dbReference>
<dbReference type="InterPro" id="IPR034704">
    <property type="entry name" value="Ribosomal_bL28/bL31-like_sf"/>
</dbReference>
<evidence type="ECO:0000256" key="2">
    <source>
        <dbReference type="ARBA" id="ARBA00022980"/>
    </source>
</evidence>
<keyword evidence="2" id="KW-0689">Ribosomal protein</keyword>
<dbReference type="AlphaFoldDB" id="A0A2B7YT97"/>
<feature type="compositionally biased region" description="Acidic residues" evidence="6">
    <location>
        <begin position="198"/>
        <end position="212"/>
    </location>
</feature>
<dbReference type="STRING" id="1447883.A0A2B7YT97"/>
<dbReference type="InterPro" id="IPR026569">
    <property type="entry name" value="Ribosomal_bL28"/>
</dbReference>
<evidence type="ECO:0000313" key="8">
    <source>
        <dbReference type="Proteomes" id="UP000224634"/>
    </source>
</evidence>
<dbReference type="GO" id="GO:0005762">
    <property type="term" value="C:mitochondrial large ribosomal subunit"/>
    <property type="evidence" value="ECO:0007669"/>
    <property type="project" value="TreeGrafter"/>
</dbReference>
<gene>
    <name evidence="7" type="ORF">AJ80_00974</name>
</gene>
<comment type="function">
    <text evidence="5">Component of the mitochondrial ribosome (mitoribosome), a dedicated translation machinery responsible for the synthesis of mitochondrial genome-encoded proteins, including at least some of the essential transmembrane subunits of the mitochondrial respiratory chain. The mitoribosomes are attached to the mitochondrial inner membrane and translation products are cotranslationally integrated into the membrane.</text>
</comment>
<protein>
    <recommendedName>
        <fullName evidence="4">Large ribosomal subunit protein bL28m</fullName>
    </recommendedName>
</protein>
<dbReference type="GO" id="GO:0003735">
    <property type="term" value="F:structural constituent of ribosome"/>
    <property type="evidence" value="ECO:0007669"/>
    <property type="project" value="InterPro"/>
</dbReference>
<comment type="similarity">
    <text evidence="1">Belongs to the bacterial ribosomal protein bL28 family.</text>
</comment>
<accession>A0A2B7YT97</accession>
<evidence type="ECO:0000256" key="3">
    <source>
        <dbReference type="ARBA" id="ARBA00023274"/>
    </source>
</evidence>
<keyword evidence="8" id="KW-1185">Reference proteome</keyword>
<dbReference type="InterPro" id="IPR037147">
    <property type="entry name" value="Ribosomal_bL28_sf"/>
</dbReference>
<dbReference type="SUPFAM" id="SSF143800">
    <property type="entry name" value="L28p-like"/>
    <property type="match status" value="1"/>
</dbReference>
<dbReference type="EMBL" id="PDNA01000008">
    <property type="protein sequence ID" value="PGH27264.1"/>
    <property type="molecule type" value="Genomic_DNA"/>
</dbReference>
<organism evidence="7 8">
    <name type="scientific">Polytolypa hystricis (strain UAMH7299)</name>
    <dbReference type="NCBI Taxonomy" id="1447883"/>
    <lineage>
        <taxon>Eukaryota</taxon>
        <taxon>Fungi</taxon>
        <taxon>Dikarya</taxon>
        <taxon>Ascomycota</taxon>
        <taxon>Pezizomycotina</taxon>
        <taxon>Eurotiomycetes</taxon>
        <taxon>Eurotiomycetidae</taxon>
        <taxon>Onygenales</taxon>
        <taxon>Onygenales incertae sedis</taxon>
        <taxon>Polytolypa</taxon>
    </lineage>
</organism>
<evidence type="ECO:0000313" key="7">
    <source>
        <dbReference type="EMBL" id="PGH27264.1"/>
    </source>
</evidence>
<keyword evidence="3" id="KW-0687">Ribonucleoprotein</keyword>
<dbReference type="PANTHER" id="PTHR13528">
    <property type="entry name" value="39S RIBOSOMAL PROTEIN L28, MITOCHONDRIAL"/>
    <property type="match status" value="1"/>
</dbReference>
<dbReference type="Proteomes" id="UP000224634">
    <property type="component" value="Unassembled WGS sequence"/>
</dbReference>
<evidence type="ECO:0000256" key="1">
    <source>
        <dbReference type="ARBA" id="ARBA00008760"/>
    </source>
</evidence>
<reference evidence="7 8" key="1">
    <citation type="submission" date="2017-10" db="EMBL/GenBank/DDBJ databases">
        <title>Comparative genomics in systemic dimorphic fungi from Ajellomycetaceae.</title>
        <authorList>
            <person name="Munoz J.F."/>
            <person name="Mcewen J.G."/>
            <person name="Clay O.K."/>
            <person name="Cuomo C.A."/>
        </authorList>
    </citation>
    <scope>NUCLEOTIDE SEQUENCE [LARGE SCALE GENOMIC DNA]</scope>
    <source>
        <strain evidence="7 8">UAMH7299</strain>
    </source>
</reference>
<feature type="region of interest" description="Disordered" evidence="6">
    <location>
        <begin position="195"/>
        <end position="231"/>
    </location>
</feature>
<dbReference type="FunFam" id="2.30.170.40:FF:000003">
    <property type="entry name" value="54S ribosomal protein L24"/>
    <property type="match status" value="1"/>
</dbReference>
<comment type="caution">
    <text evidence="7">The sequence shown here is derived from an EMBL/GenBank/DDBJ whole genome shotgun (WGS) entry which is preliminary data.</text>
</comment>
<evidence type="ECO:0000256" key="4">
    <source>
        <dbReference type="ARBA" id="ARBA00035269"/>
    </source>
</evidence>
<dbReference type="Pfam" id="PF00830">
    <property type="entry name" value="Ribosomal_L28"/>
    <property type="match status" value="1"/>
</dbReference>
<sequence length="231" mass="26186">MAFYSATSLFRPSSLSLALRNLSLTPKRSFSAAVPTQRHLNGLPKEVPPYPYPAKRIYKQADHGLYGGGVIQFGNKISKGRNKGKTRRTWKLNVRHETLRSEALGRDIPLRVTHRVLRTIEKVGGLDNYLLDDKPSRIKELGLFGWKLRCAVMQSGKIKQRFEVERKQLGLGAPETFDSFLERYLEEQKIKAYPELQQLEEEEVPEVQEEASGETSTEPTPAPQPHTSATQ</sequence>
<name>A0A2B7YT97_POLH7</name>
<evidence type="ECO:0000256" key="5">
    <source>
        <dbReference type="ARBA" id="ARBA00037226"/>
    </source>
</evidence>
<feature type="compositionally biased region" description="Polar residues" evidence="6">
    <location>
        <begin position="213"/>
        <end position="231"/>
    </location>
</feature>
<dbReference type="Gene3D" id="2.30.170.40">
    <property type="entry name" value="Ribosomal protein L28/L24"/>
    <property type="match status" value="1"/>
</dbReference>
<evidence type="ECO:0000256" key="6">
    <source>
        <dbReference type="SAM" id="MobiDB-lite"/>
    </source>
</evidence>
<proteinExistence type="inferred from homology"/>
<dbReference type="OrthoDB" id="361870at2759"/>